<dbReference type="AlphaFoldDB" id="A0A1R2CV19"/>
<dbReference type="Gene3D" id="3.30.1520.10">
    <property type="entry name" value="Phox-like domain"/>
    <property type="match status" value="1"/>
</dbReference>
<dbReference type="InterPro" id="IPR001683">
    <property type="entry name" value="PX_dom"/>
</dbReference>
<proteinExistence type="predicted"/>
<organism evidence="2 3">
    <name type="scientific">Stentor coeruleus</name>
    <dbReference type="NCBI Taxonomy" id="5963"/>
    <lineage>
        <taxon>Eukaryota</taxon>
        <taxon>Sar</taxon>
        <taxon>Alveolata</taxon>
        <taxon>Ciliophora</taxon>
        <taxon>Postciliodesmatophora</taxon>
        <taxon>Heterotrichea</taxon>
        <taxon>Heterotrichida</taxon>
        <taxon>Stentoridae</taxon>
        <taxon>Stentor</taxon>
    </lineage>
</organism>
<dbReference type="SUPFAM" id="SSF64268">
    <property type="entry name" value="PX domain"/>
    <property type="match status" value="1"/>
</dbReference>
<reference evidence="2 3" key="1">
    <citation type="submission" date="2016-11" db="EMBL/GenBank/DDBJ databases">
        <title>The macronuclear genome of Stentor coeruleus: a giant cell with tiny introns.</title>
        <authorList>
            <person name="Slabodnick M."/>
            <person name="Ruby J.G."/>
            <person name="Reiff S.B."/>
            <person name="Swart E.C."/>
            <person name="Gosai S."/>
            <person name="Prabakaran S."/>
            <person name="Witkowska E."/>
            <person name="Larue G.E."/>
            <person name="Fisher S."/>
            <person name="Freeman R.M."/>
            <person name="Gunawardena J."/>
            <person name="Chu W."/>
            <person name="Stover N.A."/>
            <person name="Gregory B.D."/>
            <person name="Nowacki M."/>
            <person name="Derisi J."/>
            <person name="Roy S.W."/>
            <person name="Marshall W.F."/>
            <person name="Sood P."/>
        </authorList>
    </citation>
    <scope>NUCLEOTIDE SEQUENCE [LARGE SCALE GENOMIC DNA]</scope>
    <source>
        <strain evidence="2">WM001</strain>
    </source>
</reference>
<dbReference type="CDD" id="cd06093">
    <property type="entry name" value="PX_domain"/>
    <property type="match status" value="1"/>
</dbReference>
<dbReference type="EMBL" id="MPUH01000053">
    <property type="protein sequence ID" value="OMJ92831.1"/>
    <property type="molecule type" value="Genomic_DNA"/>
</dbReference>
<dbReference type="InterPro" id="IPR036871">
    <property type="entry name" value="PX_dom_sf"/>
</dbReference>
<dbReference type="Pfam" id="PF00787">
    <property type="entry name" value="PX"/>
    <property type="match status" value="1"/>
</dbReference>
<gene>
    <name evidence="2" type="ORF">SteCoe_4277</name>
</gene>
<feature type="domain" description="PX" evidence="1">
    <location>
        <begin position="28"/>
        <end position="102"/>
    </location>
</feature>
<name>A0A1R2CV19_9CILI</name>
<evidence type="ECO:0000259" key="1">
    <source>
        <dbReference type="Pfam" id="PF00787"/>
    </source>
</evidence>
<evidence type="ECO:0000313" key="3">
    <source>
        <dbReference type="Proteomes" id="UP000187209"/>
    </source>
</evidence>
<protein>
    <recommendedName>
        <fullName evidence="1">PX domain-containing protein</fullName>
    </recommendedName>
</protein>
<sequence>MDTELSQENIKISLSIPERELYIIKSEDSNGPYEVERKYKDLIILKRNLSNHWPGCYVPFIPDSIVHIEESDIRKLVENYIIKIISIAFLYRSVEFQYFLKDDRDYSKIPFDIESIIDMSERYQKVFSHVTITDFDDEYITDSESNFESNLSKMQNFSTICRQNSSNYENYARELSMLFDNMNKVGKILIDQEEVVTLREECINPYKIIQDWLNNEIYEVQGMINAIKSREKIVKLRIKAEYQLNEYQASYDKVASGKKSLMQKLKGQSEEEIKSHLLEILMECKHEVEMIRITEKIINNRLAKLEIPFFKKTRSFHFNKIMKAFLSAHNDEFSSIITQSKRMLYVHNNK</sequence>
<accession>A0A1R2CV19</accession>
<comment type="caution">
    <text evidence="2">The sequence shown here is derived from an EMBL/GenBank/DDBJ whole genome shotgun (WGS) entry which is preliminary data.</text>
</comment>
<evidence type="ECO:0000313" key="2">
    <source>
        <dbReference type="EMBL" id="OMJ92831.1"/>
    </source>
</evidence>
<dbReference type="Proteomes" id="UP000187209">
    <property type="component" value="Unassembled WGS sequence"/>
</dbReference>
<dbReference type="OrthoDB" id="289314at2759"/>
<keyword evidence="3" id="KW-1185">Reference proteome</keyword>
<dbReference type="GO" id="GO:0035091">
    <property type="term" value="F:phosphatidylinositol binding"/>
    <property type="evidence" value="ECO:0007669"/>
    <property type="project" value="InterPro"/>
</dbReference>